<accession>A0A6A1TLB8</accession>
<comment type="caution">
    <text evidence="6">The sequence shown here is derived from an EMBL/GenBank/DDBJ whole genome shotgun (WGS) entry which is preliminary data.</text>
</comment>
<dbReference type="GO" id="GO:0003677">
    <property type="term" value="F:DNA binding"/>
    <property type="evidence" value="ECO:0007669"/>
    <property type="project" value="UniProtKB-KW"/>
</dbReference>
<evidence type="ECO:0000259" key="5">
    <source>
        <dbReference type="PROSITE" id="PS51078"/>
    </source>
</evidence>
<dbReference type="PROSITE" id="PS51077">
    <property type="entry name" value="HTH_ICLR"/>
    <property type="match status" value="1"/>
</dbReference>
<organism evidence="6 7">
    <name type="scientific">Neorhizobium galegae</name>
    <name type="common">Rhizobium galegae</name>
    <dbReference type="NCBI Taxonomy" id="399"/>
    <lineage>
        <taxon>Bacteria</taxon>
        <taxon>Pseudomonadati</taxon>
        <taxon>Pseudomonadota</taxon>
        <taxon>Alphaproteobacteria</taxon>
        <taxon>Hyphomicrobiales</taxon>
        <taxon>Rhizobiaceae</taxon>
        <taxon>Rhizobium/Agrobacterium group</taxon>
        <taxon>Neorhizobium</taxon>
    </lineage>
</organism>
<keyword evidence="1" id="KW-0805">Transcription regulation</keyword>
<dbReference type="InterPro" id="IPR029016">
    <property type="entry name" value="GAF-like_dom_sf"/>
</dbReference>
<proteinExistence type="predicted"/>
<dbReference type="Gene3D" id="3.30.450.40">
    <property type="match status" value="1"/>
</dbReference>
<dbReference type="Pfam" id="PF01614">
    <property type="entry name" value="IclR_C"/>
    <property type="match status" value="1"/>
</dbReference>
<dbReference type="GO" id="GO:0003700">
    <property type="term" value="F:DNA-binding transcription factor activity"/>
    <property type="evidence" value="ECO:0007669"/>
    <property type="project" value="TreeGrafter"/>
</dbReference>
<dbReference type="SMART" id="SM00346">
    <property type="entry name" value="HTH_ICLR"/>
    <property type="match status" value="1"/>
</dbReference>
<evidence type="ECO:0000313" key="6">
    <source>
        <dbReference type="EMBL" id="KAB1083797.1"/>
    </source>
</evidence>
<dbReference type="Proteomes" id="UP000386575">
    <property type="component" value="Unassembled WGS sequence"/>
</dbReference>
<evidence type="ECO:0000256" key="1">
    <source>
        <dbReference type="ARBA" id="ARBA00023015"/>
    </source>
</evidence>
<name>A0A6A1TLB8_NEOGA</name>
<dbReference type="Gene3D" id="1.10.10.10">
    <property type="entry name" value="Winged helix-like DNA-binding domain superfamily/Winged helix DNA-binding domain"/>
    <property type="match status" value="1"/>
</dbReference>
<dbReference type="SUPFAM" id="SSF46785">
    <property type="entry name" value="Winged helix' DNA-binding domain"/>
    <property type="match status" value="1"/>
</dbReference>
<dbReference type="PANTHER" id="PTHR30136:SF8">
    <property type="entry name" value="TRANSCRIPTIONAL REGULATORY PROTEIN"/>
    <property type="match status" value="1"/>
</dbReference>
<evidence type="ECO:0000256" key="3">
    <source>
        <dbReference type="ARBA" id="ARBA00023163"/>
    </source>
</evidence>
<dbReference type="InterPro" id="IPR014757">
    <property type="entry name" value="Tscrpt_reg_IclR_C"/>
</dbReference>
<dbReference type="InterPro" id="IPR050707">
    <property type="entry name" value="HTH_MetabolicPath_Reg"/>
</dbReference>
<dbReference type="SUPFAM" id="SSF55781">
    <property type="entry name" value="GAF domain-like"/>
    <property type="match status" value="1"/>
</dbReference>
<keyword evidence="2" id="KW-0238">DNA-binding</keyword>
<evidence type="ECO:0000256" key="2">
    <source>
        <dbReference type="ARBA" id="ARBA00023125"/>
    </source>
</evidence>
<dbReference type="InterPro" id="IPR036388">
    <property type="entry name" value="WH-like_DNA-bd_sf"/>
</dbReference>
<dbReference type="InterPro" id="IPR005471">
    <property type="entry name" value="Tscrpt_reg_IclR_N"/>
</dbReference>
<gene>
    <name evidence="6" type="ORF">F4V91_30635</name>
</gene>
<dbReference type="Pfam" id="PF09339">
    <property type="entry name" value="HTH_IclR"/>
    <property type="match status" value="1"/>
</dbReference>
<dbReference type="PROSITE" id="PS51078">
    <property type="entry name" value="ICLR_ED"/>
    <property type="match status" value="1"/>
</dbReference>
<feature type="domain" description="HTH iclR-type" evidence="4">
    <location>
        <begin position="14"/>
        <end position="76"/>
    </location>
</feature>
<dbReference type="AlphaFoldDB" id="A0A6A1TLB8"/>
<reference evidence="6 7" key="1">
    <citation type="submission" date="2019-09" db="EMBL/GenBank/DDBJ databases">
        <title>Genome sequencing of Ng87 strain.</title>
        <authorList>
            <person name="Karasev E.S."/>
            <person name="Andronov E."/>
        </authorList>
    </citation>
    <scope>NUCLEOTIDE SEQUENCE [LARGE SCALE GENOMIC DNA]</scope>
    <source>
        <strain evidence="6 7">Ng87</strain>
    </source>
</reference>
<dbReference type="GO" id="GO:0045892">
    <property type="term" value="P:negative regulation of DNA-templated transcription"/>
    <property type="evidence" value="ECO:0007669"/>
    <property type="project" value="TreeGrafter"/>
</dbReference>
<dbReference type="InterPro" id="IPR036390">
    <property type="entry name" value="WH_DNA-bd_sf"/>
</dbReference>
<protein>
    <submittedName>
        <fullName evidence="6">IclR family transcriptional regulator</fullName>
    </submittedName>
</protein>
<dbReference type="EMBL" id="VZUL01000003">
    <property type="protein sequence ID" value="KAB1083797.1"/>
    <property type="molecule type" value="Genomic_DNA"/>
</dbReference>
<dbReference type="RefSeq" id="WP_151046994.1">
    <property type="nucleotide sequence ID" value="NZ_VZUL01000003.1"/>
</dbReference>
<feature type="domain" description="IclR-ED" evidence="5">
    <location>
        <begin position="77"/>
        <end position="265"/>
    </location>
</feature>
<evidence type="ECO:0000259" key="4">
    <source>
        <dbReference type="PROSITE" id="PS51077"/>
    </source>
</evidence>
<keyword evidence="3" id="KW-0804">Transcription</keyword>
<evidence type="ECO:0000313" key="7">
    <source>
        <dbReference type="Proteomes" id="UP000386575"/>
    </source>
</evidence>
<sequence>MAKTEGGKRQGAGIQSLDVALSVLNTLVTFPGPVTLSELARTCRMQPSKVHRYLSSFTKAGLVAQTGRSGKYLLGPGALQLGLAAIGRHDFVNFAADGMSELCADTGMTALLSVWGNGGATVVRWERAVSPTVTSMGLGTTLPLLNSATGRAFLAWAPPEAIKAARDAELRRIKKNPSIAPDLEPTAAGVKNMINLTRERGYASVEGKFIPGLVAIAGPVLDWQLEAQAVVTLIGTDSQAIKPGSSQVKTLMEFCSEKSVTPPRK</sequence>
<dbReference type="PANTHER" id="PTHR30136">
    <property type="entry name" value="HELIX-TURN-HELIX TRANSCRIPTIONAL REGULATOR, ICLR FAMILY"/>
    <property type="match status" value="1"/>
</dbReference>